<sequence length="148" mass="16202">MTNRHTRPDRQPPLRRQIVRAQHALTKAVNHTDWFLVGDLSDGPEIAAYLDEASVAIHLAREALIQSMGRLPQEGEQTELDLTAPISRSAVCATCTHRSVDHTEGLRCPACGCTDFTEADDESGLCAHPHEGPCPSFGDDSDDEEEGR</sequence>
<evidence type="ECO:0000256" key="1">
    <source>
        <dbReference type="SAM" id="MobiDB-lite"/>
    </source>
</evidence>
<feature type="region of interest" description="Disordered" evidence="1">
    <location>
        <begin position="127"/>
        <end position="148"/>
    </location>
</feature>
<reference evidence="2 3" key="1">
    <citation type="submission" date="2023-11" db="EMBL/GenBank/DDBJ databases">
        <title>Actinomadura monticuli sp. nov., isolated from volcanic ash.</title>
        <authorList>
            <person name="Lee S.D."/>
            <person name="Yang H."/>
            <person name="Kim I.S."/>
        </authorList>
    </citation>
    <scope>NUCLEOTIDE SEQUENCE [LARGE SCALE GENOMIC DNA]</scope>
    <source>
        <strain evidence="2 3">DLS-62</strain>
    </source>
</reference>
<accession>A0ABV4QLG7</accession>
<organism evidence="2 3">
    <name type="scientific">Actinomadura monticuli</name>
    <dbReference type="NCBI Taxonomy" id="3097367"/>
    <lineage>
        <taxon>Bacteria</taxon>
        <taxon>Bacillati</taxon>
        <taxon>Actinomycetota</taxon>
        <taxon>Actinomycetes</taxon>
        <taxon>Streptosporangiales</taxon>
        <taxon>Thermomonosporaceae</taxon>
        <taxon>Actinomadura</taxon>
    </lineage>
</organism>
<dbReference type="Proteomes" id="UP001569963">
    <property type="component" value="Unassembled WGS sequence"/>
</dbReference>
<gene>
    <name evidence="2" type="ORF">SM611_34270</name>
</gene>
<proteinExistence type="predicted"/>
<dbReference type="EMBL" id="JAXCEI010000023">
    <property type="protein sequence ID" value="MFA1544023.1"/>
    <property type="molecule type" value="Genomic_DNA"/>
</dbReference>
<evidence type="ECO:0000313" key="3">
    <source>
        <dbReference type="Proteomes" id="UP001569963"/>
    </source>
</evidence>
<evidence type="ECO:0000313" key="2">
    <source>
        <dbReference type="EMBL" id="MFA1544023.1"/>
    </source>
</evidence>
<keyword evidence="3" id="KW-1185">Reference proteome</keyword>
<feature type="compositionally biased region" description="Acidic residues" evidence="1">
    <location>
        <begin position="139"/>
        <end position="148"/>
    </location>
</feature>
<name>A0ABV4QLG7_9ACTN</name>
<comment type="caution">
    <text evidence="2">The sequence shown here is derived from an EMBL/GenBank/DDBJ whole genome shotgun (WGS) entry which is preliminary data.</text>
</comment>
<protein>
    <submittedName>
        <fullName evidence="2">Uncharacterized protein</fullName>
    </submittedName>
</protein>
<dbReference type="RefSeq" id="WP_371954507.1">
    <property type="nucleotide sequence ID" value="NZ_JAXCEI010000023.1"/>
</dbReference>